<dbReference type="SUPFAM" id="SSF53474">
    <property type="entry name" value="alpha/beta-Hydrolases"/>
    <property type="match status" value="1"/>
</dbReference>
<gene>
    <name evidence="1" type="ORF">KO481_31425</name>
</gene>
<proteinExistence type="predicted"/>
<comment type="caution">
    <text evidence="1">The sequence shown here is derived from an EMBL/GenBank/DDBJ whole genome shotgun (WGS) entry which is preliminary data.</text>
</comment>
<dbReference type="InterPro" id="IPR029058">
    <property type="entry name" value="AB_hydrolase_fold"/>
</dbReference>
<dbReference type="EMBL" id="JAHKNI010000012">
    <property type="protein sequence ID" value="MBU3066014.1"/>
    <property type="molecule type" value="Genomic_DNA"/>
</dbReference>
<evidence type="ECO:0000313" key="2">
    <source>
        <dbReference type="Proteomes" id="UP000733379"/>
    </source>
</evidence>
<dbReference type="RefSeq" id="WP_215922064.1">
    <property type="nucleotide sequence ID" value="NZ_JAHKNI010000012.1"/>
</dbReference>
<evidence type="ECO:0000313" key="1">
    <source>
        <dbReference type="EMBL" id="MBU3066014.1"/>
    </source>
</evidence>
<organism evidence="1 2">
    <name type="scientific">Nocardia albiluteola</name>
    <dbReference type="NCBI Taxonomy" id="2842303"/>
    <lineage>
        <taxon>Bacteria</taxon>
        <taxon>Bacillati</taxon>
        <taxon>Actinomycetota</taxon>
        <taxon>Actinomycetes</taxon>
        <taxon>Mycobacteriales</taxon>
        <taxon>Nocardiaceae</taxon>
        <taxon>Nocardia</taxon>
    </lineage>
</organism>
<evidence type="ECO:0008006" key="3">
    <source>
        <dbReference type="Google" id="ProtNLM"/>
    </source>
</evidence>
<dbReference type="Gene3D" id="3.40.50.1820">
    <property type="entry name" value="alpha/beta hydrolase"/>
    <property type="match status" value="1"/>
</dbReference>
<accession>A0ABS6BA25</accession>
<protein>
    <recommendedName>
        <fullName evidence="3">Peptidase S9 prolyl oligopeptidase catalytic domain-containing protein</fullName>
    </recommendedName>
</protein>
<sequence length="180" mass="19164">MDFRGTVALASASNIDNVLPLAGPGLPAIPGTADFVGIFSAVLVGFQVAQPDFDFNAYLTPAGTNLLTRLRTACVLDWTKEVGPESFGSILARPLSSGPFVDRLRKYTVVPTAGYRQPIFLGHGAADLSVPIPTSLALLAGFQASGVDYRFHPYNADHQGIVDAAWSDMQSFLTTILPPR</sequence>
<reference evidence="1 2" key="1">
    <citation type="submission" date="2021-06" db="EMBL/GenBank/DDBJ databases">
        <title>Actinomycetes sequencing.</title>
        <authorList>
            <person name="Shan Q."/>
        </authorList>
    </citation>
    <scope>NUCLEOTIDE SEQUENCE [LARGE SCALE GENOMIC DNA]</scope>
    <source>
        <strain evidence="1 2">NEAU-G5</strain>
    </source>
</reference>
<name>A0ABS6BA25_9NOCA</name>
<dbReference type="Proteomes" id="UP000733379">
    <property type="component" value="Unassembled WGS sequence"/>
</dbReference>
<keyword evidence="2" id="KW-1185">Reference proteome</keyword>